<evidence type="ECO:0008006" key="9">
    <source>
        <dbReference type="Google" id="ProtNLM"/>
    </source>
</evidence>
<feature type="transmembrane region" description="Helical" evidence="7">
    <location>
        <begin position="217"/>
        <end position="235"/>
    </location>
</feature>
<evidence type="ECO:0000256" key="3">
    <source>
        <dbReference type="ARBA" id="ARBA00022475"/>
    </source>
</evidence>
<sequence length="464" mass="50270">MLGNLGEFLNQWTATLSGWISLPLIFILLGSGMFITFSLRWIQIRQLKHSFDVVGGKYDNPEDEGDVTHFQALSAALSSTIGIGNIAGVALAVRLGGPGALFWMWVTALFGMAVKYAECSLSHRFRVIHEDGSASGGPMYYIEKGLGPKWKPLAIFFAGCATICSFCTGNMNQANTIAQTFTTYNLPPWFTGAAIALLVGLVIIGGIKRIAAVASRLVPTMAILYVGGALFILLMNSDSIIPSFLSIIREAFSLKAGWGGLITVIMWGIRRGLYSNESGQGSAPIAHAAAKTKESIREGAVAQMGPLIDTLIICTMTGLAIISTGVLESTNLTGAQLTRAAFQEGFSFAPEIGSTIINFSVLLFAYTTMVAWSYYGDRSVEYLIGPSAIKPYRWVYVFFNFLGAVLPLTFVWNFGDIALTLMTIPNLIGVVLLMPTLKVMTDEYFSREHLTYKETLAQQGSDSL</sequence>
<feature type="transmembrane region" description="Helical" evidence="7">
    <location>
        <begin position="418"/>
        <end position="437"/>
    </location>
</feature>
<dbReference type="PROSITE" id="PS00873">
    <property type="entry name" value="NA_ALANINE_SYMP"/>
    <property type="match status" value="1"/>
</dbReference>
<gene>
    <name evidence="8" type="ORF">METZ01_LOCUS21834</name>
</gene>
<dbReference type="PANTHER" id="PTHR30330">
    <property type="entry name" value="AGSS FAMILY TRANSPORTER, SODIUM-ALANINE"/>
    <property type="match status" value="1"/>
</dbReference>
<organism evidence="8">
    <name type="scientific">marine metagenome</name>
    <dbReference type="NCBI Taxonomy" id="408172"/>
    <lineage>
        <taxon>unclassified sequences</taxon>
        <taxon>metagenomes</taxon>
        <taxon>ecological metagenomes</taxon>
    </lineage>
</organism>
<evidence type="ECO:0000256" key="2">
    <source>
        <dbReference type="ARBA" id="ARBA00022448"/>
    </source>
</evidence>
<proteinExistence type="predicted"/>
<dbReference type="PANTHER" id="PTHR30330:SF3">
    <property type="entry name" value="TRANSCRIPTIONAL REGULATOR, LRP FAMILY"/>
    <property type="match status" value="1"/>
</dbReference>
<evidence type="ECO:0000256" key="6">
    <source>
        <dbReference type="ARBA" id="ARBA00023136"/>
    </source>
</evidence>
<keyword evidence="4 7" id="KW-0812">Transmembrane</keyword>
<dbReference type="GO" id="GO:0005886">
    <property type="term" value="C:plasma membrane"/>
    <property type="evidence" value="ECO:0007669"/>
    <property type="project" value="UniProtKB-SubCell"/>
</dbReference>
<protein>
    <recommendedName>
        <fullName evidence="9">Amino acid carrier protein</fullName>
    </recommendedName>
</protein>
<feature type="transmembrane region" description="Helical" evidence="7">
    <location>
        <begin position="99"/>
        <end position="117"/>
    </location>
</feature>
<evidence type="ECO:0000256" key="1">
    <source>
        <dbReference type="ARBA" id="ARBA00004651"/>
    </source>
</evidence>
<dbReference type="AlphaFoldDB" id="A0A381PPX4"/>
<feature type="transmembrane region" description="Helical" evidence="7">
    <location>
        <begin position="307"/>
        <end position="327"/>
    </location>
</feature>
<feature type="transmembrane region" description="Helical" evidence="7">
    <location>
        <begin position="153"/>
        <end position="174"/>
    </location>
</feature>
<feature type="transmembrane region" description="Helical" evidence="7">
    <location>
        <begin position="394"/>
        <end position="412"/>
    </location>
</feature>
<feature type="transmembrane region" description="Helical" evidence="7">
    <location>
        <begin position="356"/>
        <end position="374"/>
    </location>
</feature>
<feature type="transmembrane region" description="Helical" evidence="7">
    <location>
        <begin position="20"/>
        <end position="42"/>
    </location>
</feature>
<evidence type="ECO:0000256" key="7">
    <source>
        <dbReference type="SAM" id="Phobius"/>
    </source>
</evidence>
<feature type="transmembrane region" description="Helical" evidence="7">
    <location>
        <begin position="186"/>
        <end position="205"/>
    </location>
</feature>
<name>A0A381PPX4_9ZZZZ</name>
<evidence type="ECO:0000256" key="5">
    <source>
        <dbReference type="ARBA" id="ARBA00022989"/>
    </source>
</evidence>
<comment type="subcellular location">
    <subcellularLocation>
        <location evidence="1">Cell membrane</location>
        <topology evidence="1">Multi-pass membrane protein</topology>
    </subcellularLocation>
</comment>
<dbReference type="PRINTS" id="PR00175">
    <property type="entry name" value="NAALASMPORT"/>
</dbReference>
<dbReference type="Pfam" id="PF01235">
    <property type="entry name" value="Na_Ala_symp"/>
    <property type="match status" value="1"/>
</dbReference>
<reference evidence="8" key="1">
    <citation type="submission" date="2018-05" db="EMBL/GenBank/DDBJ databases">
        <authorList>
            <person name="Lanie J.A."/>
            <person name="Ng W.-L."/>
            <person name="Kazmierczak K.M."/>
            <person name="Andrzejewski T.M."/>
            <person name="Davidsen T.M."/>
            <person name="Wayne K.J."/>
            <person name="Tettelin H."/>
            <person name="Glass J.I."/>
            <person name="Rusch D."/>
            <person name="Podicherti R."/>
            <person name="Tsui H.-C.T."/>
            <person name="Winkler M.E."/>
        </authorList>
    </citation>
    <scope>NUCLEOTIDE SEQUENCE</scope>
</reference>
<keyword evidence="6 7" id="KW-0472">Membrane</keyword>
<dbReference type="NCBIfam" id="TIGR00835">
    <property type="entry name" value="agcS"/>
    <property type="match status" value="1"/>
</dbReference>
<dbReference type="InterPro" id="IPR001463">
    <property type="entry name" value="Na/Ala_symport"/>
</dbReference>
<keyword evidence="3" id="KW-1003">Cell membrane</keyword>
<keyword evidence="2" id="KW-0813">Transport</keyword>
<evidence type="ECO:0000256" key="4">
    <source>
        <dbReference type="ARBA" id="ARBA00022692"/>
    </source>
</evidence>
<dbReference type="EMBL" id="UINC01001049">
    <property type="protein sequence ID" value="SUZ68980.1"/>
    <property type="molecule type" value="Genomic_DNA"/>
</dbReference>
<keyword evidence="5 7" id="KW-1133">Transmembrane helix</keyword>
<accession>A0A381PPX4</accession>
<dbReference type="Gene3D" id="1.20.1740.10">
    <property type="entry name" value="Amino acid/polyamine transporter I"/>
    <property type="match status" value="1"/>
</dbReference>
<evidence type="ECO:0000313" key="8">
    <source>
        <dbReference type="EMBL" id="SUZ68980.1"/>
    </source>
</evidence>
<dbReference type="GO" id="GO:0005283">
    <property type="term" value="F:amino acid:sodium symporter activity"/>
    <property type="evidence" value="ECO:0007669"/>
    <property type="project" value="InterPro"/>
</dbReference>